<keyword evidence="2" id="KW-1185">Reference proteome</keyword>
<name>A0AAV1GZD0_XYRNO</name>
<organism evidence="1 2">
    <name type="scientific">Xyrichtys novacula</name>
    <name type="common">Pearly razorfish</name>
    <name type="synonym">Hemipteronotus novacula</name>
    <dbReference type="NCBI Taxonomy" id="13765"/>
    <lineage>
        <taxon>Eukaryota</taxon>
        <taxon>Metazoa</taxon>
        <taxon>Chordata</taxon>
        <taxon>Craniata</taxon>
        <taxon>Vertebrata</taxon>
        <taxon>Euteleostomi</taxon>
        <taxon>Actinopterygii</taxon>
        <taxon>Neopterygii</taxon>
        <taxon>Teleostei</taxon>
        <taxon>Neoteleostei</taxon>
        <taxon>Acanthomorphata</taxon>
        <taxon>Eupercaria</taxon>
        <taxon>Labriformes</taxon>
        <taxon>Labridae</taxon>
        <taxon>Xyrichtys</taxon>
    </lineage>
</organism>
<accession>A0AAV1GZD0</accession>
<dbReference type="Proteomes" id="UP001178508">
    <property type="component" value="Chromosome 17"/>
</dbReference>
<dbReference type="AlphaFoldDB" id="A0AAV1GZD0"/>
<proteinExistence type="predicted"/>
<dbReference type="EMBL" id="OY660880">
    <property type="protein sequence ID" value="CAJ1078494.1"/>
    <property type="molecule type" value="Genomic_DNA"/>
</dbReference>
<evidence type="ECO:0000313" key="1">
    <source>
        <dbReference type="EMBL" id="CAJ1078494.1"/>
    </source>
</evidence>
<reference evidence="1" key="1">
    <citation type="submission" date="2023-08" db="EMBL/GenBank/DDBJ databases">
        <authorList>
            <person name="Alioto T."/>
            <person name="Alioto T."/>
            <person name="Gomez Garrido J."/>
        </authorList>
    </citation>
    <scope>NUCLEOTIDE SEQUENCE</scope>
</reference>
<protein>
    <submittedName>
        <fullName evidence="1">Uncharacterized protein</fullName>
    </submittedName>
</protein>
<evidence type="ECO:0000313" key="2">
    <source>
        <dbReference type="Proteomes" id="UP001178508"/>
    </source>
</evidence>
<gene>
    <name evidence="1" type="ORF">XNOV1_A015774</name>
</gene>
<sequence length="149" mass="16682">MKERRGQVDSTHWLLQEPVLWGTCLDLPSWAGQSLEKRLQTAGIVTLGQVVELTGPRMDDPEWTTPNGLAARLGLSSMRVTQKLLDHWRQRLTGHDLLLLNSPFNQTVTEEDPFPAIFLAPDFKDCSGPLLDFNHPAPLEGTPGKTKSW</sequence>